<accession>A0ACB9BTX8</accession>
<dbReference type="Proteomes" id="UP001056120">
    <property type="component" value="Linkage Group LG22"/>
</dbReference>
<evidence type="ECO:0000313" key="1">
    <source>
        <dbReference type="EMBL" id="KAI3725463.1"/>
    </source>
</evidence>
<proteinExistence type="predicted"/>
<reference evidence="2" key="1">
    <citation type="journal article" date="2022" name="Mol. Ecol. Resour.">
        <title>The genomes of chicory, endive, great burdock and yacon provide insights into Asteraceae palaeo-polyploidization history and plant inulin production.</title>
        <authorList>
            <person name="Fan W."/>
            <person name="Wang S."/>
            <person name="Wang H."/>
            <person name="Wang A."/>
            <person name="Jiang F."/>
            <person name="Liu H."/>
            <person name="Zhao H."/>
            <person name="Xu D."/>
            <person name="Zhang Y."/>
        </authorList>
    </citation>
    <scope>NUCLEOTIDE SEQUENCE [LARGE SCALE GENOMIC DNA]</scope>
    <source>
        <strain evidence="2">cv. Yunnan</strain>
    </source>
</reference>
<dbReference type="EMBL" id="CM042039">
    <property type="protein sequence ID" value="KAI3725463.1"/>
    <property type="molecule type" value="Genomic_DNA"/>
</dbReference>
<organism evidence="1 2">
    <name type="scientific">Smallanthus sonchifolius</name>
    <dbReference type="NCBI Taxonomy" id="185202"/>
    <lineage>
        <taxon>Eukaryota</taxon>
        <taxon>Viridiplantae</taxon>
        <taxon>Streptophyta</taxon>
        <taxon>Embryophyta</taxon>
        <taxon>Tracheophyta</taxon>
        <taxon>Spermatophyta</taxon>
        <taxon>Magnoliopsida</taxon>
        <taxon>eudicotyledons</taxon>
        <taxon>Gunneridae</taxon>
        <taxon>Pentapetalae</taxon>
        <taxon>asterids</taxon>
        <taxon>campanulids</taxon>
        <taxon>Asterales</taxon>
        <taxon>Asteraceae</taxon>
        <taxon>Asteroideae</taxon>
        <taxon>Heliantheae alliance</taxon>
        <taxon>Millerieae</taxon>
        <taxon>Smallanthus</taxon>
    </lineage>
</organism>
<protein>
    <submittedName>
        <fullName evidence="1">Uncharacterized protein</fullName>
    </submittedName>
</protein>
<evidence type="ECO:0000313" key="2">
    <source>
        <dbReference type="Proteomes" id="UP001056120"/>
    </source>
</evidence>
<comment type="caution">
    <text evidence="1">The sequence shown here is derived from an EMBL/GenBank/DDBJ whole genome shotgun (WGS) entry which is preliminary data.</text>
</comment>
<reference evidence="1 2" key="2">
    <citation type="journal article" date="2022" name="Mol. Ecol. Resour.">
        <title>The genomes of chicory, endive, great burdock and yacon provide insights into Asteraceae paleo-polyploidization history and plant inulin production.</title>
        <authorList>
            <person name="Fan W."/>
            <person name="Wang S."/>
            <person name="Wang H."/>
            <person name="Wang A."/>
            <person name="Jiang F."/>
            <person name="Liu H."/>
            <person name="Zhao H."/>
            <person name="Xu D."/>
            <person name="Zhang Y."/>
        </authorList>
    </citation>
    <scope>NUCLEOTIDE SEQUENCE [LARGE SCALE GENOMIC DNA]</scope>
    <source>
        <strain evidence="2">cv. Yunnan</strain>
        <tissue evidence="1">Leaves</tissue>
    </source>
</reference>
<keyword evidence="2" id="KW-1185">Reference proteome</keyword>
<gene>
    <name evidence="1" type="ORF">L1987_65251</name>
</gene>
<sequence length="382" mass="43374">MSDNNIPFKIQVEIIKRLPLKSLIQFRSVSKTWKSLIDGSDFVAHYSGQQQHLLVRYEDPDDSRHKYVCIADDDSFPQHKVSPTIPVFVNMLKTWRIIGSSHGLVCLYDRKGMAAVWNPSIRKAVAVVVPDVTDRLYATVLGFGVCREASVPKIVKIRHMENTSCQVEVFTLTTEAWRTPHGNLPPKSIRFGYYKLVINGFLYWLATHRDDGFDHYSLIISFDMTCEEFRQVNLPDSLAHRSHVDLSLSMLRESLVVLECDLIADNLVFHVWMMEDGVPVSFTKLFPVNVNTPDAPLVCVCGFRKTGEPVIEIKEAHHDSIVSLAVYESYSKSINNLGINGIICSFSVYPYMETLLLLDQPDFVIYDKVKGTTEDCTSSLEM</sequence>
<name>A0ACB9BTX8_9ASTR</name>